<keyword evidence="1" id="KW-0175">Coiled coil</keyword>
<dbReference type="GeneID" id="99986051"/>
<feature type="transmembrane region" description="Helical" evidence="2">
    <location>
        <begin position="220"/>
        <end position="242"/>
    </location>
</feature>
<feature type="transmembrane region" description="Helical" evidence="2">
    <location>
        <begin position="438"/>
        <end position="457"/>
    </location>
</feature>
<feature type="coiled-coil region" evidence="1">
    <location>
        <begin position="38"/>
        <end position="65"/>
    </location>
</feature>
<feature type="transmembrane region" description="Helical" evidence="2">
    <location>
        <begin position="254"/>
        <end position="272"/>
    </location>
</feature>
<feature type="transmembrane region" description="Helical" evidence="2">
    <location>
        <begin position="193"/>
        <end position="214"/>
    </location>
</feature>
<organism evidence="3 4">
    <name type="scientific">Roseivirga pacifica</name>
    <dbReference type="NCBI Taxonomy" id="1267423"/>
    <lineage>
        <taxon>Bacteria</taxon>
        <taxon>Pseudomonadati</taxon>
        <taxon>Bacteroidota</taxon>
        <taxon>Cytophagia</taxon>
        <taxon>Cytophagales</taxon>
        <taxon>Roseivirgaceae</taxon>
        <taxon>Roseivirga</taxon>
    </lineage>
</organism>
<dbReference type="PANTHER" id="PTHR43471:SF14">
    <property type="entry name" value="ABC-2 TYPE TRANSPORT SYSTEM PERMEASE PROTEIN"/>
    <property type="match status" value="1"/>
</dbReference>
<keyword evidence="2" id="KW-0812">Transmembrane</keyword>
<dbReference type="PANTHER" id="PTHR43471">
    <property type="entry name" value="ABC TRANSPORTER PERMEASE"/>
    <property type="match status" value="1"/>
</dbReference>
<dbReference type="STRING" id="1267423.SAMN05216290_1321"/>
<dbReference type="RefSeq" id="WP_090257717.1">
    <property type="nucleotide sequence ID" value="NZ_FOIR01000001.1"/>
</dbReference>
<proteinExistence type="predicted"/>
<accession>A0A1I0NP07</accession>
<reference evidence="4" key="1">
    <citation type="submission" date="2016-10" db="EMBL/GenBank/DDBJ databases">
        <authorList>
            <person name="Varghese N."/>
            <person name="Submissions S."/>
        </authorList>
    </citation>
    <scope>NUCLEOTIDE SEQUENCE [LARGE SCALE GENOMIC DNA]</scope>
    <source>
        <strain evidence="4">CGMCC 1.12402</strain>
    </source>
</reference>
<dbReference type="OrthoDB" id="6016419at2"/>
<feature type="transmembrane region" description="Helical" evidence="2">
    <location>
        <begin position="145"/>
        <end position="164"/>
    </location>
</feature>
<evidence type="ECO:0000256" key="1">
    <source>
        <dbReference type="SAM" id="Coils"/>
    </source>
</evidence>
<gene>
    <name evidence="3" type="ORF">SAMN05216290_1321</name>
</gene>
<dbReference type="InterPro" id="IPR021913">
    <property type="entry name" value="DUF3526"/>
</dbReference>
<keyword evidence="2" id="KW-0472">Membrane</keyword>
<keyword evidence="4" id="KW-1185">Reference proteome</keyword>
<keyword evidence="2" id="KW-1133">Transmembrane helix</keyword>
<evidence type="ECO:0000313" key="3">
    <source>
        <dbReference type="EMBL" id="SEW02627.1"/>
    </source>
</evidence>
<dbReference type="EMBL" id="FOIR01000001">
    <property type="protein sequence ID" value="SEW02627.1"/>
    <property type="molecule type" value="Genomic_DNA"/>
</dbReference>
<evidence type="ECO:0000256" key="2">
    <source>
        <dbReference type="SAM" id="Phobius"/>
    </source>
</evidence>
<sequence length="469" mass="52983">MITQNIQHEIRLLSRNYWFVSLTAVLLLLCLYAGHNGLQHFESRQADLNQALADQEEKIQNVTSVAVAVNNGEEPSNAYRLSPMNIAMSTGELATMPPSSMSKLAIGQSDLFTHQVKISSRDDQATLSFNELNNPVQLLFGNFDIAFVLAYLVPLIIIAFTYNLRSQELESGRLKLLASNPIKTNIWLLQRFVIRYFSILIILSIALLLTILWVGIPFNFALLTFMLLTFAYVAFWFGLSFLVNIIGASSGKNAVSLLSLWIVLVLILPTVINQAANTIYPMPSRVALLNEIRETKKSLSEKQDQVLDEYLRNHPELIRDEGKNAYGYWQGYFASQELMEEELAPLIEKFDNQLAKQQSWVDSWRFLSPVVLFQDAATQLAGTSSKNHKDFQNDVKDFGLTWRAHFMPYVFQNNMLKLSDLGELPAFSYQPKPGYTAAYINLGVLLLLSGLFAIRGLKLEGKRQLLQVG</sequence>
<dbReference type="Pfam" id="PF12040">
    <property type="entry name" value="DUF3526"/>
    <property type="match status" value="1"/>
</dbReference>
<name>A0A1I0NP07_9BACT</name>
<evidence type="ECO:0000313" key="4">
    <source>
        <dbReference type="Proteomes" id="UP000199437"/>
    </source>
</evidence>
<protein>
    <submittedName>
        <fullName evidence="3">ABC-2 type transport system permease protein</fullName>
    </submittedName>
</protein>
<feature type="transmembrane region" description="Helical" evidence="2">
    <location>
        <begin position="16"/>
        <end position="34"/>
    </location>
</feature>
<dbReference type="Proteomes" id="UP000199437">
    <property type="component" value="Unassembled WGS sequence"/>
</dbReference>
<dbReference type="AlphaFoldDB" id="A0A1I0NP07"/>